<proteinExistence type="predicted"/>
<feature type="region of interest" description="Disordered" evidence="1">
    <location>
        <begin position="1"/>
        <end position="22"/>
    </location>
</feature>
<dbReference type="GeneID" id="300552011"/>
<organism evidence="2 3">
    <name type="scientific">Corynebacterium auriscanis</name>
    <dbReference type="NCBI Taxonomy" id="99807"/>
    <lineage>
        <taxon>Bacteria</taxon>
        <taxon>Bacillati</taxon>
        <taxon>Actinomycetota</taxon>
        <taxon>Actinomycetes</taxon>
        <taxon>Mycobacteriales</taxon>
        <taxon>Corynebacteriaceae</taxon>
        <taxon>Corynebacterium</taxon>
    </lineage>
</organism>
<evidence type="ECO:0000256" key="1">
    <source>
        <dbReference type="SAM" id="MobiDB-lite"/>
    </source>
</evidence>
<comment type="caution">
    <text evidence="2">The sequence shown here is derived from an EMBL/GenBank/DDBJ whole genome shotgun (WGS) entry which is preliminary data.</text>
</comment>
<dbReference type="Proteomes" id="UP000030145">
    <property type="component" value="Unassembled WGS sequence"/>
</dbReference>
<reference evidence="2 3" key="1">
    <citation type="submission" date="2014-10" db="EMBL/GenBank/DDBJ databases">
        <title>Whole Genome sequence of Corynebacterium auriscanis strain CIP 106629.</title>
        <authorList>
            <person name="Hassan S.S."/>
            <person name="Jamal S.B."/>
            <person name="Tiwari S."/>
            <person name="Oliveira L.D.C."/>
            <person name="Souza F."/>
            <person name="Mariano D.C."/>
            <person name="Almeida S."/>
            <person name="Dorella F."/>
            <person name="Pereira F."/>
            <person name="Carvalho A."/>
            <person name="Leal C.A."/>
            <person name="Soares S.D.C."/>
            <person name="Figueiredo H.C."/>
            <person name="Silva A."/>
            <person name="Azevedo V.A."/>
        </authorList>
    </citation>
    <scope>NUCLEOTIDE SEQUENCE [LARGE SCALE GENOMIC DNA]</scope>
    <source>
        <strain evidence="2 3">CIP 106629</strain>
    </source>
</reference>
<gene>
    <name evidence="2" type="ORF">MA47_11005</name>
</gene>
<sequence length="83" mass="9435">MRQRLPRRAEEAIPSSFHQDVAGPFTDAKESWLGANVVDASNVEELRTIVHDVPVEEDRYQRLRLGMALSDSFDQVWSSARGH</sequence>
<dbReference type="EMBL" id="JRVJ01000028">
    <property type="protein sequence ID" value="KGM18012.1"/>
    <property type="molecule type" value="Genomic_DNA"/>
</dbReference>
<accession>A0A0A2DJT5</accession>
<evidence type="ECO:0000313" key="2">
    <source>
        <dbReference type="EMBL" id="KGM18012.1"/>
    </source>
</evidence>
<keyword evidence="3" id="KW-1185">Reference proteome</keyword>
<protein>
    <submittedName>
        <fullName evidence="2">Uncharacterized protein</fullName>
    </submittedName>
</protein>
<evidence type="ECO:0000313" key="3">
    <source>
        <dbReference type="Proteomes" id="UP000030145"/>
    </source>
</evidence>
<name>A0A0A2DJT5_9CORY</name>
<dbReference type="RefSeq" id="WP_035116322.1">
    <property type="nucleotide sequence ID" value="NZ_CP047046.1"/>
</dbReference>
<dbReference type="AlphaFoldDB" id="A0A0A2DJT5"/>